<keyword evidence="14" id="KW-1185">Reference proteome</keyword>
<feature type="binding site" evidence="7">
    <location>
        <position position="398"/>
    </location>
    <ligand>
        <name>Zn(2+)</name>
        <dbReference type="ChEBI" id="CHEBI:29105"/>
        <label>1</label>
        <note>catalytic</note>
    </ligand>
</feature>
<dbReference type="EMBL" id="VCJR02000001">
    <property type="protein sequence ID" value="NHK26853.1"/>
    <property type="molecule type" value="Genomic_DNA"/>
</dbReference>
<feature type="binding site" evidence="9">
    <location>
        <position position="394"/>
    </location>
    <ligand>
        <name>Zn(2+)</name>
        <dbReference type="ChEBI" id="CHEBI:29105"/>
        <label>2</label>
        <note>catalytic</note>
    </ligand>
</feature>
<dbReference type="SUPFAM" id="SSF55486">
    <property type="entry name" value="Metalloproteases ('zincins'), catalytic domain"/>
    <property type="match status" value="1"/>
</dbReference>
<evidence type="ECO:0000256" key="1">
    <source>
        <dbReference type="ARBA" id="ARBA00022729"/>
    </source>
</evidence>
<evidence type="ECO:0000256" key="2">
    <source>
        <dbReference type="ARBA" id="ARBA00023157"/>
    </source>
</evidence>
<feature type="binding site" evidence="9">
    <location>
        <position position="398"/>
    </location>
    <ligand>
        <name>Zn(2+)</name>
        <dbReference type="ChEBI" id="CHEBI:29105"/>
        <label>2</label>
        <note>catalytic</note>
    </ligand>
</feature>
<dbReference type="Proteomes" id="UP000818603">
    <property type="component" value="Unassembled WGS sequence"/>
</dbReference>
<feature type="active site" description="Proton acceptor 2" evidence="5">
    <location>
        <position position="395"/>
    </location>
</feature>
<evidence type="ECO:0000256" key="9">
    <source>
        <dbReference type="PIRSR" id="PIRSR601548-8"/>
    </source>
</evidence>
<evidence type="ECO:0000256" key="4">
    <source>
        <dbReference type="PIRSR" id="PIRSR601548-1"/>
    </source>
</evidence>
<sequence>MLTGNKILYKALAGASVLALIACSEPAVEDDTTVDTDMAETAGDTSGEPTVEEAEAFVADAERQLAEISERASQIAWTYSTDITPEHEQAYADIDAESTKLSVDLANGTKRFQDLDLPAVLQRKMNILRGGITIPAPSRDGAAQELAQLNTALSSAYSTGKIQFEGEEVSQAETEVLMRNVKDPAKLEEIWTKWREQAKPSRDEYAQMVELANAGARELGFDDVGQMWRSGYDMDADAFAAEVDRLWGQVRPLYENLQCHVKYKLNEEYGDEVVPLDQPIRADLLGNMWAQQWGSTYDRVKPETPENMTSIDLDALLVDADYTPVSMTETAEEFFTSLGFAPLPDTFWDRSQFVQPEGKEVVCHASAWDLDNKEDLRIKMCMTVGAEDFRTVHHELGHNFYQRAYMDQPHLFKNGANDGFHEAIGDMIALSITPEYMQQIGLLDDVPGTEGDLELLMQQALEKVAFLPFGLLVDKWRWEVFSGELTPETYNQGWWDLRQEYQGIRPPNERPADAFDPGSKYHVPNNVPYMRYFLAHILQFQFYKAACDQVGWEGPLHRCSFYGSEEVGERFNAMMEMGQSQPWPDTLEMFTGTREMDGSAVIAYFAPLNEWLEEQNADRNCGW</sequence>
<evidence type="ECO:0000256" key="5">
    <source>
        <dbReference type="PIRSR" id="PIRSR601548-11"/>
    </source>
</evidence>
<keyword evidence="7" id="KW-0479">Metal-binding</keyword>
<name>A0A8J3A0L5_9PROT</name>
<evidence type="ECO:0000313" key="13">
    <source>
        <dbReference type="Proteomes" id="UP000621856"/>
    </source>
</evidence>
<dbReference type="PANTHER" id="PTHR10514">
    <property type="entry name" value="ANGIOTENSIN-CONVERTING ENZYME"/>
    <property type="match status" value="1"/>
</dbReference>
<dbReference type="GO" id="GO:0008237">
    <property type="term" value="F:metallopeptidase activity"/>
    <property type="evidence" value="ECO:0007669"/>
    <property type="project" value="InterPro"/>
</dbReference>
<organism evidence="11 13">
    <name type="scientific">Aquisalinus luteolus</name>
    <dbReference type="NCBI Taxonomy" id="1566827"/>
    <lineage>
        <taxon>Bacteria</taxon>
        <taxon>Pseudomonadati</taxon>
        <taxon>Pseudomonadota</taxon>
        <taxon>Alphaproteobacteria</taxon>
        <taxon>Parvularculales</taxon>
        <taxon>Parvularculaceae</taxon>
        <taxon>Aquisalinus</taxon>
    </lineage>
</organism>
<dbReference type="PROSITE" id="PS52011">
    <property type="entry name" value="PEPTIDASE_M2"/>
    <property type="match status" value="1"/>
</dbReference>
<evidence type="ECO:0000256" key="6">
    <source>
        <dbReference type="PIRSR" id="PIRSR601548-2"/>
    </source>
</evidence>
<proteinExistence type="predicted"/>
<accession>A0A8J3A0L5</accession>
<feature type="disulfide bond" evidence="8">
    <location>
        <begin position="363"/>
        <end position="381"/>
    </location>
</feature>
<keyword evidence="2 8" id="KW-1015">Disulfide bond</keyword>
<dbReference type="Gene3D" id="1.10.1370.30">
    <property type="match status" value="2"/>
</dbReference>
<dbReference type="Pfam" id="PF01401">
    <property type="entry name" value="Peptidase_M2"/>
    <property type="match status" value="1"/>
</dbReference>
<dbReference type="GO" id="GO:0008241">
    <property type="term" value="F:peptidyl-dipeptidase activity"/>
    <property type="evidence" value="ECO:0007669"/>
    <property type="project" value="InterPro"/>
</dbReference>
<feature type="binding site" evidence="6">
    <location>
        <position position="232"/>
    </location>
    <ligand>
        <name>chloride</name>
        <dbReference type="ChEBI" id="CHEBI:17996"/>
        <label>1</label>
    </ligand>
</feature>
<reference evidence="11" key="1">
    <citation type="journal article" date="2014" name="Int. J. Syst. Evol. Microbiol.">
        <title>Complete genome sequence of Corynebacterium casei LMG S-19264T (=DSM 44701T), isolated from a smear-ripened cheese.</title>
        <authorList>
            <consortium name="US DOE Joint Genome Institute (JGI-PGF)"/>
            <person name="Walter F."/>
            <person name="Albersmeier A."/>
            <person name="Kalinowski J."/>
            <person name="Ruckert C."/>
        </authorList>
    </citation>
    <scope>NUCLEOTIDE SEQUENCE</scope>
    <source>
        <strain evidence="11">CGMCC 1.14984</strain>
    </source>
</reference>
<feature type="active site" description="Proton donor 1" evidence="4">
    <location>
        <position position="522"/>
    </location>
</feature>
<feature type="binding site" evidence="6">
    <location>
        <position position="531"/>
    </location>
    <ligand>
        <name>chloride</name>
        <dbReference type="ChEBI" id="CHEBI:17996"/>
        <label>1</label>
    </ligand>
</feature>
<feature type="binding site" evidence="7">
    <location>
        <position position="422"/>
    </location>
    <ligand>
        <name>Zn(2+)</name>
        <dbReference type="ChEBI" id="CHEBI:29105"/>
        <label>1</label>
        <note>catalytic</note>
    </ligand>
</feature>
<evidence type="ECO:0000256" key="8">
    <source>
        <dbReference type="PIRSR" id="PIRSR601548-4"/>
    </source>
</evidence>
<keyword evidence="3" id="KW-0325">Glycoprotein</keyword>
<dbReference type="Proteomes" id="UP000621856">
    <property type="component" value="Unassembled WGS sequence"/>
</dbReference>
<feature type="binding site" evidence="9">
    <location>
        <position position="422"/>
    </location>
    <ligand>
        <name>Zn(2+)</name>
        <dbReference type="ChEBI" id="CHEBI:29105"/>
        <label>2</label>
        <note>catalytic</note>
    </ligand>
</feature>
<gene>
    <name evidence="12" type="ORF">FF098_002890</name>
    <name evidence="11" type="ORF">GCM10011355_05860</name>
</gene>
<feature type="binding site" evidence="7">
    <location>
        <position position="394"/>
    </location>
    <ligand>
        <name>Zn(2+)</name>
        <dbReference type="ChEBI" id="CHEBI:29105"/>
        <label>1</label>
        <note>catalytic</note>
    </ligand>
</feature>
<feature type="disulfide bond" evidence="8">
    <location>
        <begin position="547"/>
        <end position="559"/>
    </location>
</feature>
<evidence type="ECO:0000313" key="12">
    <source>
        <dbReference type="EMBL" id="NHK26853.1"/>
    </source>
</evidence>
<dbReference type="PRINTS" id="PR00791">
    <property type="entry name" value="PEPDIPTASEA"/>
</dbReference>
<dbReference type="InterPro" id="IPR001548">
    <property type="entry name" value="Peptidase_M2"/>
</dbReference>
<evidence type="ECO:0000256" key="3">
    <source>
        <dbReference type="ARBA" id="ARBA00023180"/>
    </source>
</evidence>
<dbReference type="PANTHER" id="PTHR10514:SF27">
    <property type="entry name" value="ANGIOTENSIN-CONVERTING ENZYME"/>
    <property type="match status" value="1"/>
</dbReference>
<evidence type="ECO:0000256" key="10">
    <source>
        <dbReference type="SAM" id="SignalP"/>
    </source>
</evidence>
<reference evidence="12 14" key="2">
    <citation type="submission" date="2020-02" db="EMBL/GenBank/DDBJ databases">
        <title>Genome sequence of Parvularcula flava strain NH6-79.</title>
        <authorList>
            <person name="Abdul Karim M.H."/>
            <person name="Lam M.Q."/>
            <person name="Chen S.J."/>
            <person name="Yahya A."/>
            <person name="Shahir S."/>
            <person name="Shamsir M.S."/>
            <person name="Chong C.S."/>
        </authorList>
    </citation>
    <scope>NUCLEOTIDE SEQUENCE [LARGE SCALE GENOMIC DNA]</scope>
    <source>
        <strain evidence="12 14">NH6-79</strain>
    </source>
</reference>
<dbReference type="CDD" id="cd06461">
    <property type="entry name" value="M2_ACE"/>
    <property type="match status" value="1"/>
</dbReference>
<dbReference type="RefSeq" id="WP_155137107.1">
    <property type="nucleotide sequence ID" value="NZ_BMGZ01000001.1"/>
</dbReference>
<keyword evidence="7" id="KW-0862">Zinc</keyword>
<evidence type="ECO:0000313" key="14">
    <source>
        <dbReference type="Proteomes" id="UP000818603"/>
    </source>
</evidence>
<dbReference type="PROSITE" id="PS51257">
    <property type="entry name" value="PROKAR_LIPOPROTEIN"/>
    <property type="match status" value="1"/>
</dbReference>
<dbReference type="GO" id="GO:0016020">
    <property type="term" value="C:membrane"/>
    <property type="evidence" value="ECO:0007669"/>
    <property type="project" value="InterPro"/>
</dbReference>
<evidence type="ECO:0000313" key="11">
    <source>
        <dbReference type="EMBL" id="GGH93613.1"/>
    </source>
</evidence>
<evidence type="ECO:0000256" key="7">
    <source>
        <dbReference type="PIRSR" id="PIRSR601548-3"/>
    </source>
</evidence>
<feature type="signal peptide" evidence="10">
    <location>
        <begin position="1"/>
        <end position="29"/>
    </location>
</feature>
<feature type="active site" description="Proton donor 2" evidence="5">
    <location>
        <position position="522"/>
    </location>
</feature>
<feature type="chain" id="PRO_5035211589" evidence="10">
    <location>
        <begin position="30"/>
        <end position="623"/>
    </location>
</feature>
<keyword evidence="1 10" id="KW-0732">Signal</keyword>
<dbReference type="AlphaFoldDB" id="A0A8J3A0L5"/>
<comment type="caution">
    <text evidence="11">The sequence shown here is derived from an EMBL/GenBank/DDBJ whole genome shotgun (WGS) entry which is preliminary data.</text>
</comment>
<dbReference type="EMBL" id="BMGZ01000001">
    <property type="protein sequence ID" value="GGH93613.1"/>
    <property type="molecule type" value="Genomic_DNA"/>
</dbReference>
<reference evidence="11" key="3">
    <citation type="submission" date="2020-09" db="EMBL/GenBank/DDBJ databases">
        <authorList>
            <person name="Sun Q."/>
            <person name="Zhou Y."/>
        </authorList>
    </citation>
    <scope>NUCLEOTIDE SEQUENCE</scope>
    <source>
        <strain evidence="11">CGMCC 1.14984</strain>
    </source>
</reference>
<feature type="active site" description="Proton acceptor 1" evidence="4">
    <location>
        <position position="395"/>
    </location>
</feature>
<dbReference type="GO" id="GO:0006508">
    <property type="term" value="P:proteolysis"/>
    <property type="evidence" value="ECO:0007669"/>
    <property type="project" value="InterPro"/>
</dbReference>
<protein>
    <submittedName>
        <fullName evidence="12">M2 family metallopeptidase</fullName>
    </submittedName>
    <submittedName>
        <fullName evidence="11">Peptidase M2</fullName>
    </submittedName>
</protein>